<comment type="subcellular location">
    <subcellularLocation>
        <location evidence="1">Membrane</location>
    </subcellularLocation>
    <subcellularLocation>
        <location evidence="2">Secreted</location>
    </subcellularLocation>
</comment>
<dbReference type="SUPFAM" id="SSF63829">
    <property type="entry name" value="Calcium-dependent phosphotriesterase"/>
    <property type="match status" value="1"/>
</dbReference>
<dbReference type="SUPFAM" id="SSF117074">
    <property type="entry name" value="Hypothetical protein PA1324"/>
    <property type="match status" value="2"/>
</dbReference>
<feature type="domain" description="Cadherin" evidence="9">
    <location>
        <begin position="1149"/>
        <end position="1251"/>
    </location>
</feature>
<dbReference type="Pfam" id="PF00404">
    <property type="entry name" value="Dockerin_1"/>
    <property type="match status" value="1"/>
</dbReference>
<dbReference type="Pfam" id="PF00028">
    <property type="entry name" value="Cadherin"/>
    <property type="match status" value="2"/>
</dbReference>
<dbReference type="InterPro" id="IPR015919">
    <property type="entry name" value="Cadherin-like_sf"/>
</dbReference>
<dbReference type="GO" id="GO:0004553">
    <property type="term" value="F:hydrolase activity, hydrolyzing O-glycosyl compounds"/>
    <property type="evidence" value="ECO:0007669"/>
    <property type="project" value="InterPro"/>
</dbReference>
<dbReference type="GO" id="GO:0045296">
    <property type="term" value="F:cadherin binding"/>
    <property type="evidence" value="ECO:0007669"/>
    <property type="project" value="TreeGrafter"/>
</dbReference>
<name>A0A5C6EUV4_9BACT</name>
<keyword evidence="3" id="KW-0964">Secreted</keyword>
<evidence type="ECO:0000256" key="8">
    <source>
        <dbReference type="SAM" id="MobiDB-lite"/>
    </source>
</evidence>
<dbReference type="SUPFAM" id="SSF49313">
    <property type="entry name" value="Cadherin-like"/>
    <property type="match status" value="6"/>
</dbReference>
<dbReference type="PRINTS" id="PR00205">
    <property type="entry name" value="CADHERIN"/>
</dbReference>
<accession>A0A5C6EUV4</accession>
<keyword evidence="6" id="KW-0106">Calcium</keyword>
<protein>
    <submittedName>
        <fullName evidence="10">Cadherin domain protein</fullName>
    </submittedName>
</protein>
<gene>
    <name evidence="10" type="ORF">Poly51_43750</name>
</gene>
<dbReference type="Pfam" id="PF05345">
    <property type="entry name" value="He_PIG"/>
    <property type="match status" value="1"/>
</dbReference>
<evidence type="ECO:0000256" key="7">
    <source>
        <dbReference type="ARBA" id="ARBA00023136"/>
    </source>
</evidence>
<dbReference type="CDD" id="cd11304">
    <property type="entry name" value="Cadherin_repeat"/>
    <property type="match status" value="5"/>
</dbReference>
<dbReference type="GO" id="GO:0008013">
    <property type="term" value="F:beta-catenin binding"/>
    <property type="evidence" value="ECO:0007669"/>
    <property type="project" value="TreeGrafter"/>
</dbReference>
<dbReference type="Gene3D" id="2.60.40.60">
    <property type="entry name" value="Cadherins"/>
    <property type="match status" value="5"/>
</dbReference>
<feature type="domain" description="Cadherin" evidence="9">
    <location>
        <begin position="1254"/>
        <end position="1351"/>
    </location>
</feature>
<dbReference type="InterPro" id="IPR002126">
    <property type="entry name" value="Cadherin-like_dom"/>
</dbReference>
<dbReference type="Gene3D" id="2.60.40.10">
    <property type="entry name" value="Immunoglobulins"/>
    <property type="match status" value="2"/>
</dbReference>
<dbReference type="GO" id="GO:0005576">
    <property type="term" value="C:extracellular region"/>
    <property type="evidence" value="ECO:0007669"/>
    <property type="project" value="UniProtKB-SubCell"/>
</dbReference>
<feature type="domain" description="Cadherin" evidence="9">
    <location>
        <begin position="1552"/>
        <end position="1656"/>
    </location>
</feature>
<evidence type="ECO:0000256" key="1">
    <source>
        <dbReference type="ARBA" id="ARBA00004370"/>
    </source>
</evidence>
<evidence type="ECO:0000256" key="4">
    <source>
        <dbReference type="ARBA" id="ARBA00022729"/>
    </source>
</evidence>
<dbReference type="GO" id="GO:0005509">
    <property type="term" value="F:calcium ion binding"/>
    <property type="evidence" value="ECO:0007669"/>
    <property type="project" value="InterPro"/>
</dbReference>
<dbReference type="Pfam" id="PF17210">
    <property type="entry name" value="SdrD_B"/>
    <property type="match status" value="1"/>
</dbReference>
<dbReference type="InterPro" id="IPR002105">
    <property type="entry name" value="Dockerin_1_rpt"/>
</dbReference>
<evidence type="ECO:0000313" key="10">
    <source>
        <dbReference type="EMBL" id="TWU51081.1"/>
    </source>
</evidence>
<dbReference type="GO" id="GO:0016477">
    <property type="term" value="P:cell migration"/>
    <property type="evidence" value="ECO:0007669"/>
    <property type="project" value="TreeGrafter"/>
</dbReference>
<proteinExistence type="predicted"/>
<dbReference type="Proteomes" id="UP000318288">
    <property type="component" value="Unassembled WGS sequence"/>
</dbReference>
<dbReference type="SMART" id="SM00112">
    <property type="entry name" value="CA"/>
    <property type="match status" value="5"/>
</dbReference>
<dbReference type="InterPro" id="IPR013783">
    <property type="entry name" value="Ig-like_fold"/>
</dbReference>
<evidence type="ECO:0000256" key="5">
    <source>
        <dbReference type="ARBA" id="ARBA00022737"/>
    </source>
</evidence>
<keyword evidence="11" id="KW-1185">Reference proteome</keyword>
<dbReference type="GO" id="GO:0007156">
    <property type="term" value="P:homophilic cell adhesion via plasma membrane adhesion molecules"/>
    <property type="evidence" value="ECO:0007669"/>
    <property type="project" value="InterPro"/>
</dbReference>
<sequence>MSKSYVSKSSRRIGAAKQVRERRRRRMLETLEPRCLLASLGGEVFLDTDGNGVRGDAEVGAADVRVYVDANDNAKFEIGELFTTTDENGQYQFESLRPGDRNIRIVADAADQTSPRMYLGTGYLTTFDGEGLAPTQLFEMSESGDVLTIGTPSTTRMHGLVRTNEGMLVGINAANDAIYSIDPMTGQESLLAETGKETVAGLAYDAGTDTIYTLIRESGALRLKTVDAETGVLRTPVASTVSLRGMGGGSTFYDIDTATKTATEVTRGTGSPFASTLDVRSDGVIFGLQGNDIKQFAFDDAGSSGVTVSTLSTSINAISFGADDNLFGVSSPSTFHSIDLATGVVDAGIPIQYQGRTISGIQGFDIGPDGTHYMVDPSHLYTFDPQTGIANRAPNRGFPSSPIFTSLTVANDGSLFASFFSSTVQIGSVDPVTGRATDLGIIGGSTSYYPSLVATGIPSDGAATIDLANVSDLTFDTVGNRIVGFDNNSDQFFQFDTDGIGTILGTASRPLDSWSLSFNGADFVMFDQGDPDRTAVIKVNPDTGLISEGFDASMRTPAESLFYATRGNNAHRISVGDVDLVSMDFGITRIKPVADVETDYPIVISELLLDPLFGDANQQQVVELRGLPGGVLPSNTYLVVVEENNQNPGRIESIFDLSNQPLGANGYLVLAQNDSPHQINANSAVLRSTGDGFSGLPGDIFSTIDTFFPRIGGIFAASSGFFLVNSETVPVVGLDIDADDDGLADVDGLKSNWTILDSVSAHQFVGSGDQAYGQILLANNSGYDPDVMITEEGTPVVLSNGSGYLARVGESVGSSPDDWIHGSAVDLGSDTSGPLLELYDFGPNLPESMFFLERSLDHFGEANFVGGVRGTILQNSPIDPANPDATILPPSAAVGYTVLADENGNGVQDTFDISADPNVIVNQILLDVGFNPGFVLPTIPLTHAFPGLTISTAGDDNEPINFEVQAVRERNSFITSSNFVYSHVGIGFFNEGRKLRFEFDRPASEVSIVAIGPQNGTEATYGVLEAYNSKDELIGEITSSPLLGANRQTLTLDVDDIAYAIAYGNETIAGASPFARLDGFAYKQSEATAITDENGKYEIKRLHPGEYDIRIQSDPDNPLLAISSQRIVIDKYENFVVGTAVQPNTVPIVQDDYQFASDENAPIGTSLGVIVAEELDDQVLAFSIVGDNPFGLVLDPSTGELFVGPDTVLDFESGETISMSVGISDPFVTLFVPVTITLSDVNESPVVDPAVFIVAEGTASGTSLGQITASDPDTAQSQNISFAIVGGDQPEAFTIDPVSGLFTLVDASVIDFELARELVVIVRISDDADPALTTDYEQVIRVLDQNDPPSVATTELLIDENPTMRLVGQLQASDPDTEQTHTFQLLGGTGAELFFVRPSGEVILREGATLDFEMGATYTLRVRTIDSGAPPLAAEGTVTVTINDVEELPVLSTTSASVSEAAVAGDLVATLTSSDPDGSTFETTIALLDGFDSANFTFDPATGQLLIADGASLDFETDPVQTVTLRVATTGTDSFQDVTFRIELIDANDTPIITTERIVLSELAAPGTIVGRVEIRVLDPDVGDTATLEIVGGNAASLFVLDGATGILRVAEGATFDADVASDPLMLEVRVTDAAGLFSTKAINMVLNNVNEPPQFTIDAPASTTLQSGSFYEFVMPENAVFDPEGREFFVSVFDQSGQLPAWLRFDPVTRTLSGTATPGSVGTYNMTLRAFERGPLDLRSDLTFDLTVERGTEQLTNRRNRLDVDANDAVSPIDALRIINFIRRNGSGVSVNVPRLFSGFVDTSGDGFVTALDALLVVNGLTQISSSVGNEQISLPTDDRDDVNDEALADYLIESSLF</sequence>
<evidence type="ECO:0000259" key="9">
    <source>
        <dbReference type="PROSITE" id="PS50268"/>
    </source>
</evidence>
<evidence type="ECO:0000313" key="11">
    <source>
        <dbReference type="Proteomes" id="UP000318288"/>
    </source>
</evidence>
<dbReference type="EMBL" id="SJPW01000005">
    <property type="protein sequence ID" value="TWU51081.1"/>
    <property type="molecule type" value="Genomic_DNA"/>
</dbReference>
<dbReference type="GO" id="GO:0016342">
    <property type="term" value="C:catenin complex"/>
    <property type="evidence" value="ECO:0007669"/>
    <property type="project" value="TreeGrafter"/>
</dbReference>
<organism evidence="10 11">
    <name type="scientific">Rubripirellula tenax</name>
    <dbReference type="NCBI Taxonomy" id="2528015"/>
    <lineage>
        <taxon>Bacteria</taxon>
        <taxon>Pseudomonadati</taxon>
        <taxon>Planctomycetota</taxon>
        <taxon>Planctomycetia</taxon>
        <taxon>Pirellulales</taxon>
        <taxon>Pirellulaceae</taxon>
        <taxon>Rubripirellula</taxon>
    </lineage>
</organism>
<dbReference type="OrthoDB" id="218787at2"/>
<dbReference type="PANTHER" id="PTHR24027">
    <property type="entry name" value="CADHERIN-23"/>
    <property type="match status" value="1"/>
</dbReference>
<dbReference type="PROSITE" id="PS50268">
    <property type="entry name" value="CADHERIN_2"/>
    <property type="match status" value="5"/>
</dbReference>
<keyword evidence="7" id="KW-0472">Membrane</keyword>
<evidence type="ECO:0000256" key="2">
    <source>
        <dbReference type="ARBA" id="ARBA00004613"/>
    </source>
</evidence>
<feature type="region of interest" description="Disordered" evidence="8">
    <location>
        <begin position="1"/>
        <end position="24"/>
    </location>
</feature>
<dbReference type="InterPro" id="IPR033764">
    <property type="entry name" value="Sdr_B"/>
</dbReference>
<keyword evidence="4" id="KW-0732">Signal</keyword>
<dbReference type="InterPro" id="IPR039808">
    <property type="entry name" value="Cadherin"/>
</dbReference>
<feature type="domain" description="Cadherin" evidence="9">
    <location>
        <begin position="1350"/>
        <end position="1451"/>
    </location>
</feature>
<evidence type="ECO:0000256" key="3">
    <source>
        <dbReference type="ARBA" id="ARBA00022525"/>
    </source>
</evidence>
<reference evidence="10 11" key="1">
    <citation type="submission" date="2019-02" db="EMBL/GenBank/DDBJ databases">
        <title>Deep-cultivation of Planctomycetes and their phenomic and genomic characterization uncovers novel biology.</title>
        <authorList>
            <person name="Wiegand S."/>
            <person name="Jogler M."/>
            <person name="Boedeker C."/>
            <person name="Pinto D."/>
            <person name="Vollmers J."/>
            <person name="Rivas-Marin E."/>
            <person name="Kohn T."/>
            <person name="Peeters S.H."/>
            <person name="Heuer A."/>
            <person name="Rast P."/>
            <person name="Oberbeckmann S."/>
            <person name="Bunk B."/>
            <person name="Jeske O."/>
            <person name="Meyerdierks A."/>
            <person name="Storesund J.E."/>
            <person name="Kallscheuer N."/>
            <person name="Luecker S."/>
            <person name="Lage O.M."/>
            <person name="Pohl T."/>
            <person name="Merkel B.J."/>
            <person name="Hornburger P."/>
            <person name="Mueller R.-W."/>
            <person name="Bruemmer F."/>
            <person name="Labrenz M."/>
            <person name="Spormann A.M."/>
            <person name="Op Den Camp H."/>
            <person name="Overmann J."/>
            <person name="Amann R."/>
            <person name="Jetten M.S.M."/>
            <person name="Mascher T."/>
            <person name="Medema M.H."/>
            <person name="Devos D.P."/>
            <person name="Kaster A.-K."/>
            <person name="Ovreas L."/>
            <person name="Rohde M."/>
            <person name="Galperin M.Y."/>
            <person name="Jogler C."/>
        </authorList>
    </citation>
    <scope>NUCLEOTIDE SEQUENCE [LARGE SCALE GENOMIC DNA]</scope>
    <source>
        <strain evidence="10 11">Poly51</strain>
    </source>
</reference>
<comment type="caution">
    <text evidence="10">The sequence shown here is derived from an EMBL/GenBank/DDBJ whole genome shotgun (WGS) entry which is preliminary data.</text>
</comment>
<keyword evidence="5" id="KW-0677">Repeat</keyword>
<evidence type="ECO:0000256" key="6">
    <source>
        <dbReference type="ARBA" id="ARBA00022837"/>
    </source>
</evidence>
<feature type="domain" description="Cadherin" evidence="9">
    <location>
        <begin position="1450"/>
        <end position="1553"/>
    </location>
</feature>
<dbReference type="RefSeq" id="WP_146459742.1">
    <property type="nucleotide sequence ID" value="NZ_SJPW01000005.1"/>
</dbReference>
<dbReference type="PANTHER" id="PTHR24027:SF438">
    <property type="entry name" value="CADHERIN 23"/>
    <property type="match status" value="1"/>
</dbReference>
<dbReference type="GO" id="GO:0000272">
    <property type="term" value="P:polysaccharide catabolic process"/>
    <property type="evidence" value="ECO:0007669"/>
    <property type="project" value="InterPro"/>
</dbReference>